<sequence>MLGDTGRNIVDNVVIVQEILHSMKSKRTFQWMAVKIGLEKAYDRVHWDLVKTLLKVTVSDGNIVHCWEAAWVPNVGPLINHVSTYVNVVSNCKATTGLSAAGGVIRDETGSGY</sequence>
<dbReference type="OrthoDB" id="1934719at2759"/>
<dbReference type="Proteomes" id="UP000828251">
    <property type="component" value="Unassembled WGS sequence"/>
</dbReference>
<dbReference type="AlphaFoldDB" id="A0A9D4AC01"/>
<keyword evidence="2" id="KW-1185">Reference proteome</keyword>
<name>A0A9D4AC01_9ROSI</name>
<gene>
    <name evidence="1" type="ORF">J1N35_012020</name>
</gene>
<evidence type="ECO:0000313" key="2">
    <source>
        <dbReference type="Proteomes" id="UP000828251"/>
    </source>
</evidence>
<organism evidence="1 2">
    <name type="scientific">Gossypium stocksii</name>
    <dbReference type="NCBI Taxonomy" id="47602"/>
    <lineage>
        <taxon>Eukaryota</taxon>
        <taxon>Viridiplantae</taxon>
        <taxon>Streptophyta</taxon>
        <taxon>Embryophyta</taxon>
        <taxon>Tracheophyta</taxon>
        <taxon>Spermatophyta</taxon>
        <taxon>Magnoliopsida</taxon>
        <taxon>eudicotyledons</taxon>
        <taxon>Gunneridae</taxon>
        <taxon>Pentapetalae</taxon>
        <taxon>rosids</taxon>
        <taxon>malvids</taxon>
        <taxon>Malvales</taxon>
        <taxon>Malvaceae</taxon>
        <taxon>Malvoideae</taxon>
        <taxon>Gossypium</taxon>
    </lineage>
</organism>
<dbReference type="EMBL" id="JAIQCV010000004">
    <property type="protein sequence ID" value="KAH1108252.1"/>
    <property type="molecule type" value="Genomic_DNA"/>
</dbReference>
<accession>A0A9D4AC01</accession>
<evidence type="ECO:0008006" key="3">
    <source>
        <dbReference type="Google" id="ProtNLM"/>
    </source>
</evidence>
<reference evidence="1 2" key="1">
    <citation type="journal article" date="2021" name="Plant Biotechnol. J.">
        <title>Multi-omics assisted identification of the key and species-specific regulatory components of drought-tolerant mechanisms in Gossypium stocksii.</title>
        <authorList>
            <person name="Yu D."/>
            <person name="Ke L."/>
            <person name="Zhang D."/>
            <person name="Wu Y."/>
            <person name="Sun Y."/>
            <person name="Mei J."/>
            <person name="Sun J."/>
            <person name="Sun Y."/>
        </authorList>
    </citation>
    <scope>NUCLEOTIDE SEQUENCE [LARGE SCALE GENOMIC DNA]</scope>
    <source>
        <strain evidence="2">cv. E1</strain>
        <tissue evidence="1">Leaf</tissue>
    </source>
</reference>
<protein>
    <recommendedName>
        <fullName evidence="3">Reverse transcriptase domain-containing protein</fullName>
    </recommendedName>
</protein>
<evidence type="ECO:0000313" key="1">
    <source>
        <dbReference type="EMBL" id="KAH1108252.1"/>
    </source>
</evidence>
<proteinExistence type="predicted"/>
<comment type="caution">
    <text evidence="1">The sequence shown here is derived from an EMBL/GenBank/DDBJ whole genome shotgun (WGS) entry which is preliminary data.</text>
</comment>